<dbReference type="PROSITE" id="PS50893">
    <property type="entry name" value="ABC_TRANSPORTER_2"/>
    <property type="match status" value="2"/>
</dbReference>
<feature type="domain" description="ABC transporter" evidence="4">
    <location>
        <begin position="342"/>
        <end position="552"/>
    </location>
</feature>
<evidence type="ECO:0000313" key="5">
    <source>
        <dbReference type="EMBL" id="GEO28478.1"/>
    </source>
</evidence>
<dbReference type="SUPFAM" id="SSF52540">
    <property type="entry name" value="P-loop containing nucleoside triphosphate hydrolases"/>
    <property type="match status" value="2"/>
</dbReference>
<feature type="domain" description="ABC transporter" evidence="4">
    <location>
        <begin position="5"/>
        <end position="263"/>
    </location>
</feature>
<evidence type="ECO:0000313" key="6">
    <source>
        <dbReference type="Proteomes" id="UP000321534"/>
    </source>
</evidence>
<dbReference type="FunFam" id="3.40.50.300:FF:000011">
    <property type="entry name" value="Putative ABC transporter ATP-binding component"/>
    <property type="match status" value="1"/>
</dbReference>
<name>A0A512CW72_9MICO</name>
<evidence type="ECO:0000259" key="4">
    <source>
        <dbReference type="PROSITE" id="PS50893"/>
    </source>
</evidence>
<dbReference type="AlphaFoldDB" id="A0A512CW72"/>
<organism evidence="5 6">
    <name type="scientific">Terrabacter aerolatus</name>
    <dbReference type="NCBI Taxonomy" id="422442"/>
    <lineage>
        <taxon>Bacteria</taxon>
        <taxon>Bacillati</taxon>
        <taxon>Actinomycetota</taxon>
        <taxon>Actinomycetes</taxon>
        <taxon>Micrococcales</taxon>
        <taxon>Intrasporangiaceae</taxon>
        <taxon>Terrabacter</taxon>
    </lineage>
</organism>
<dbReference type="Pfam" id="PF00005">
    <property type="entry name" value="ABC_tran"/>
    <property type="match status" value="2"/>
</dbReference>
<keyword evidence="6" id="KW-1185">Reference proteome</keyword>
<evidence type="ECO:0000256" key="3">
    <source>
        <dbReference type="ARBA" id="ARBA00022840"/>
    </source>
</evidence>
<keyword evidence="3 5" id="KW-0067">ATP-binding</keyword>
<dbReference type="EMBL" id="BJYX01000001">
    <property type="protein sequence ID" value="GEO28478.1"/>
    <property type="molecule type" value="Genomic_DNA"/>
</dbReference>
<dbReference type="PROSITE" id="PS00211">
    <property type="entry name" value="ABC_TRANSPORTER_1"/>
    <property type="match status" value="1"/>
</dbReference>
<dbReference type="InterPro" id="IPR003439">
    <property type="entry name" value="ABC_transporter-like_ATP-bd"/>
</dbReference>
<keyword evidence="2" id="KW-0547">Nucleotide-binding</keyword>
<accession>A0A512CW72</accession>
<dbReference type="RefSeq" id="WP_147062628.1">
    <property type="nucleotide sequence ID" value="NZ_BAAARO010000025.1"/>
</dbReference>
<dbReference type="Proteomes" id="UP000321534">
    <property type="component" value="Unassembled WGS sequence"/>
</dbReference>
<dbReference type="InterPro" id="IPR050611">
    <property type="entry name" value="ABCF"/>
</dbReference>
<dbReference type="CDD" id="cd03221">
    <property type="entry name" value="ABCF_EF-3"/>
    <property type="match status" value="2"/>
</dbReference>
<dbReference type="InterPro" id="IPR017871">
    <property type="entry name" value="ABC_transporter-like_CS"/>
</dbReference>
<dbReference type="PANTHER" id="PTHR19211">
    <property type="entry name" value="ATP-BINDING TRANSPORT PROTEIN-RELATED"/>
    <property type="match status" value="1"/>
</dbReference>
<dbReference type="PANTHER" id="PTHR19211:SF123">
    <property type="entry name" value="ABC TRANSPORTER"/>
    <property type="match status" value="1"/>
</dbReference>
<dbReference type="InterPro" id="IPR027417">
    <property type="entry name" value="P-loop_NTPase"/>
</dbReference>
<dbReference type="Gene3D" id="3.40.50.300">
    <property type="entry name" value="P-loop containing nucleotide triphosphate hydrolases"/>
    <property type="match status" value="2"/>
</dbReference>
<sequence length="552" mass="59175">MSSTLTITGLDVAFGARTLFSGLDLTLTDGDVTAVVGPNGSGKSTLMRTVVGELPVEGGSIRLAPREATIGWLPQVVPDPSETLLTYARRRTGVEAADTELEAASAAIAAGDDGSEERYAAALERWLALGAADLDERLPEVAARVGLTVAPERPLGTLSGGQAARACLVAVLLSQYDVLLLDEPTNDLDARGLTLMADFVAAHEGPILIASHDRAFLDAVATSVVELDVKQQRIGHYTGGWSSFVAQRELARAHAWEAYEGYAATRDALLAQSRQRHDWAEKGRRSVALGKEPDKHIREKYKARADRQAAKGGRLERAADRLDAVEQPRKEWQLRYAITEGRPSADVVATLSDAVVERHGFRLGPVSLAVGRGDRIALVGENGSGKTTLLGALLGDLPLASGRQSLGTRVAVGVIDQRRQLLDDDATVLDVVRRELGTRPGSGSEWPVAEVRTLLAKFGLGSEHVSRPARSLSMGERTRTLMALFQGREVNVLVLDEPTNHLDVDAIEQLEAAVAAFGGTVLVVSHDESLLDGIRLTHRWAVARGRIRVEAL</sequence>
<evidence type="ECO:0000256" key="2">
    <source>
        <dbReference type="ARBA" id="ARBA00022741"/>
    </source>
</evidence>
<protein>
    <submittedName>
        <fullName evidence="5">ABC transporter ATP-binding protein</fullName>
    </submittedName>
</protein>
<dbReference type="GO" id="GO:0016887">
    <property type="term" value="F:ATP hydrolysis activity"/>
    <property type="evidence" value="ECO:0007669"/>
    <property type="project" value="InterPro"/>
</dbReference>
<dbReference type="GO" id="GO:0005524">
    <property type="term" value="F:ATP binding"/>
    <property type="evidence" value="ECO:0007669"/>
    <property type="project" value="UniProtKB-KW"/>
</dbReference>
<reference evidence="5 6" key="1">
    <citation type="submission" date="2019-07" db="EMBL/GenBank/DDBJ databases">
        <title>Whole genome shotgun sequence of Terrabacter aerolatus NBRC 106305.</title>
        <authorList>
            <person name="Hosoyama A."/>
            <person name="Uohara A."/>
            <person name="Ohji S."/>
            <person name="Ichikawa N."/>
        </authorList>
    </citation>
    <scope>NUCLEOTIDE SEQUENCE [LARGE SCALE GENOMIC DNA]</scope>
    <source>
        <strain evidence="5 6">NBRC 106305</strain>
    </source>
</reference>
<comment type="caution">
    <text evidence="5">The sequence shown here is derived from an EMBL/GenBank/DDBJ whole genome shotgun (WGS) entry which is preliminary data.</text>
</comment>
<evidence type="ECO:0000256" key="1">
    <source>
        <dbReference type="ARBA" id="ARBA00022737"/>
    </source>
</evidence>
<dbReference type="OrthoDB" id="3239744at2"/>
<keyword evidence="1" id="KW-0677">Repeat</keyword>
<proteinExistence type="predicted"/>
<dbReference type="InterPro" id="IPR003593">
    <property type="entry name" value="AAA+_ATPase"/>
</dbReference>
<dbReference type="SMART" id="SM00382">
    <property type="entry name" value="AAA"/>
    <property type="match status" value="2"/>
</dbReference>
<gene>
    <name evidence="5" type="ORF">TAE01_02880</name>
</gene>